<dbReference type="EMBL" id="EQ973828">
    <property type="protein sequence ID" value="EEF43908.1"/>
    <property type="molecule type" value="Genomic_DNA"/>
</dbReference>
<proteinExistence type="predicted"/>
<organism evidence="2 3">
    <name type="scientific">Ricinus communis</name>
    <name type="common">Castor bean</name>
    <dbReference type="NCBI Taxonomy" id="3988"/>
    <lineage>
        <taxon>Eukaryota</taxon>
        <taxon>Viridiplantae</taxon>
        <taxon>Streptophyta</taxon>
        <taxon>Embryophyta</taxon>
        <taxon>Tracheophyta</taxon>
        <taxon>Spermatophyta</taxon>
        <taxon>Magnoliopsida</taxon>
        <taxon>eudicotyledons</taxon>
        <taxon>Gunneridae</taxon>
        <taxon>Pentapetalae</taxon>
        <taxon>rosids</taxon>
        <taxon>fabids</taxon>
        <taxon>Malpighiales</taxon>
        <taxon>Euphorbiaceae</taxon>
        <taxon>Acalyphoideae</taxon>
        <taxon>Acalypheae</taxon>
        <taxon>Ricinus</taxon>
    </lineage>
</organism>
<keyword evidence="3" id="KW-1185">Reference proteome</keyword>
<dbReference type="InParanoid" id="B9RXQ2"/>
<dbReference type="SMR" id="B9RXQ2"/>
<name>B9RXQ2_RICCO</name>
<dbReference type="Proteomes" id="UP000008311">
    <property type="component" value="Unassembled WGS sequence"/>
</dbReference>
<evidence type="ECO:0000313" key="2">
    <source>
        <dbReference type="EMBL" id="EEF43908.1"/>
    </source>
</evidence>
<sequence length="191" mass="21104">MEGKRRSYRGLKICCGITAILTVIIAVVLVILYFTVFKPKEPNVITRSVALENIKVAWPQLFLNITLGVGVIIDNKNYGGFKYSNSTAYVSYRGNVIGEAPVPADTVPARKKHDTSTSVTIFANKLFEDDNFLHDFLIVGILNFTAASTLHGKASFLDLFKVEATIFTTCDISLFVVPQHAQSFCKSKVSF</sequence>
<dbReference type="OrthoDB" id="674678at2759"/>
<dbReference type="AlphaFoldDB" id="B9RXQ2"/>
<feature type="transmembrane region" description="Helical" evidence="1">
    <location>
        <begin position="12"/>
        <end position="36"/>
    </location>
</feature>
<keyword evidence="1" id="KW-0472">Membrane</keyword>
<keyword evidence="1" id="KW-1133">Transmembrane helix</keyword>
<dbReference type="InterPro" id="IPR055301">
    <property type="entry name" value="Lea14-like_2"/>
</dbReference>
<dbReference type="PANTHER" id="PTHR31852">
    <property type="entry name" value="LATE EMBRYOGENESIS ABUNDANT (LEA) HYDROXYPROLINE-RICH GLYCOPROTEIN FAMILY"/>
    <property type="match status" value="1"/>
</dbReference>
<evidence type="ECO:0000256" key="1">
    <source>
        <dbReference type="SAM" id="Phobius"/>
    </source>
</evidence>
<dbReference type="eggNOG" id="ENOG502S1F9">
    <property type="taxonomic scope" value="Eukaryota"/>
</dbReference>
<keyword evidence="1" id="KW-0812">Transmembrane</keyword>
<accession>B9RXQ2</accession>
<gene>
    <name evidence="2" type="ORF">RCOM_0905510</name>
</gene>
<dbReference type="STRING" id="3988.B9RXQ2"/>
<protein>
    <submittedName>
        <fullName evidence="2">Uncharacterized protein</fullName>
    </submittedName>
</protein>
<reference evidence="3" key="1">
    <citation type="journal article" date="2010" name="Nat. Biotechnol.">
        <title>Draft genome sequence of the oilseed species Ricinus communis.</title>
        <authorList>
            <person name="Chan A.P."/>
            <person name="Crabtree J."/>
            <person name="Zhao Q."/>
            <person name="Lorenzi H."/>
            <person name="Orvis J."/>
            <person name="Puiu D."/>
            <person name="Melake-Berhan A."/>
            <person name="Jones K.M."/>
            <person name="Redman J."/>
            <person name="Chen G."/>
            <person name="Cahoon E.B."/>
            <person name="Gedil M."/>
            <person name="Stanke M."/>
            <person name="Haas B.J."/>
            <person name="Wortman J.R."/>
            <person name="Fraser-Liggett C.M."/>
            <person name="Ravel J."/>
            <person name="Rabinowicz P.D."/>
        </authorList>
    </citation>
    <scope>NUCLEOTIDE SEQUENCE [LARGE SCALE GENOMIC DNA]</scope>
    <source>
        <strain evidence="3">cv. Hale</strain>
    </source>
</reference>
<dbReference type="OMA" id="QCTSTVH"/>
<evidence type="ECO:0000313" key="3">
    <source>
        <dbReference type="Proteomes" id="UP000008311"/>
    </source>
</evidence>